<reference evidence="1" key="1">
    <citation type="submission" date="2022-11" db="EMBL/GenBank/DDBJ databases">
        <authorList>
            <person name="Petersen C."/>
        </authorList>
    </citation>
    <scope>NUCLEOTIDE SEQUENCE</scope>
    <source>
        <strain evidence="1">IBT 20477</strain>
    </source>
</reference>
<gene>
    <name evidence="1" type="ORF">N7449_006226</name>
</gene>
<reference evidence="1" key="2">
    <citation type="journal article" date="2023" name="IMA Fungus">
        <title>Comparative genomic study of the Penicillium genus elucidates a diverse pangenome and 15 lateral gene transfer events.</title>
        <authorList>
            <person name="Petersen C."/>
            <person name="Sorensen T."/>
            <person name="Nielsen M.R."/>
            <person name="Sondergaard T.E."/>
            <person name="Sorensen J.L."/>
            <person name="Fitzpatrick D.A."/>
            <person name="Frisvad J.C."/>
            <person name="Nielsen K.L."/>
        </authorList>
    </citation>
    <scope>NUCLEOTIDE SEQUENCE</scope>
    <source>
        <strain evidence="1">IBT 20477</strain>
    </source>
</reference>
<organism evidence="1 2">
    <name type="scientific">Penicillium cf. viridicatum</name>
    <dbReference type="NCBI Taxonomy" id="2972119"/>
    <lineage>
        <taxon>Eukaryota</taxon>
        <taxon>Fungi</taxon>
        <taxon>Dikarya</taxon>
        <taxon>Ascomycota</taxon>
        <taxon>Pezizomycotina</taxon>
        <taxon>Eurotiomycetes</taxon>
        <taxon>Eurotiomycetidae</taxon>
        <taxon>Eurotiales</taxon>
        <taxon>Aspergillaceae</taxon>
        <taxon>Penicillium</taxon>
    </lineage>
</organism>
<dbReference type="OrthoDB" id="4367205at2759"/>
<evidence type="ECO:0000313" key="2">
    <source>
        <dbReference type="Proteomes" id="UP001150942"/>
    </source>
</evidence>
<sequence>MFSIISRVARKLGLVAIHVTTVRQKSGSLYVTESQFSPGSLRVIESQFSPEAIVDVDVHISIPNQCQLSHSPDDKAQIFD</sequence>
<keyword evidence="2" id="KW-1185">Reference proteome</keyword>
<accession>A0A9W9JGW2</accession>
<dbReference type="AlphaFoldDB" id="A0A9W9JGW2"/>
<dbReference type="EMBL" id="JAPQKQ010000005">
    <property type="protein sequence ID" value="KAJ5195747.1"/>
    <property type="molecule type" value="Genomic_DNA"/>
</dbReference>
<proteinExistence type="predicted"/>
<evidence type="ECO:0000313" key="1">
    <source>
        <dbReference type="EMBL" id="KAJ5195747.1"/>
    </source>
</evidence>
<protein>
    <submittedName>
        <fullName evidence="1">Uncharacterized protein</fullName>
    </submittedName>
</protein>
<dbReference type="Proteomes" id="UP001150942">
    <property type="component" value="Unassembled WGS sequence"/>
</dbReference>
<name>A0A9W9JGW2_9EURO</name>
<comment type="caution">
    <text evidence="1">The sequence shown here is derived from an EMBL/GenBank/DDBJ whole genome shotgun (WGS) entry which is preliminary data.</text>
</comment>